<feature type="signal peptide" evidence="5">
    <location>
        <begin position="1"/>
        <end position="25"/>
    </location>
</feature>
<organism evidence="7 8">
    <name type="scientific">Mucilaginibacter mali</name>
    <dbReference type="NCBI Taxonomy" id="2740462"/>
    <lineage>
        <taxon>Bacteria</taxon>
        <taxon>Pseudomonadati</taxon>
        <taxon>Bacteroidota</taxon>
        <taxon>Sphingobacteriia</taxon>
        <taxon>Sphingobacteriales</taxon>
        <taxon>Sphingobacteriaceae</taxon>
        <taxon>Mucilaginibacter</taxon>
    </lineage>
</organism>
<dbReference type="RefSeq" id="WP_173413263.1">
    <property type="nucleotide sequence ID" value="NZ_CP054139.1"/>
</dbReference>
<feature type="chain" id="PRO_5028835033" evidence="5">
    <location>
        <begin position="26"/>
        <end position="573"/>
    </location>
</feature>
<dbReference type="PROSITE" id="PS00149">
    <property type="entry name" value="SULFATASE_2"/>
    <property type="match status" value="1"/>
</dbReference>
<name>A0A7D4UKL3_9SPHI</name>
<dbReference type="CDD" id="cd16025">
    <property type="entry name" value="PAS_like"/>
    <property type="match status" value="1"/>
</dbReference>
<dbReference type="InterPro" id="IPR000917">
    <property type="entry name" value="Sulfatase_N"/>
</dbReference>
<dbReference type="EMBL" id="CP054139">
    <property type="protein sequence ID" value="QKJ28561.1"/>
    <property type="molecule type" value="Genomic_DNA"/>
</dbReference>
<sequence>MLKLSTLKKGCVALSIVTLAFNASAQNKENRRPNIVLIMADDMGYSDIGCYGGEIKTPNIDNLAKNGLRFSQFYNTSRCCPTRASLLTGLYSHQAGIGDMTFDQKQPGYRGYLTENTVTIAEVLKKAGYQTGMVGKWHVSNTFLGQKDEHLKWLNHQSYKPFFSPVEQYPVNRGFEKYYGTIWGVNDYFDPFSLVNGTEPVKTVPKDFYYTDAINDTASAYIKQFSKTGKPFFLYVANTAPHWPLHALPEDIKKYEDTYKAGWDAIREARYKKLIAEGVFPADKNILSKRWKPNRKWEDNPTKDWDAHTMAVRAAMIDRMDQGIGRIIKTLKETGQLDNTLIIFLSDNGASSDDAQKYLPGNDRPGETRTGQKIIYPANKDVNAGPETTFASADEMWSNVANVPFRYWKTEPFEGGICTPMIAYWPAGLKTPKGSVTTQMGHVMDFMATFAELAGTTYPTEFEGRKITPTSGISLVPILKGKKRQGHDYLFFEHIGRRAVIHGDWKLLALNNAPWELYNLKEDRSEMHDLITEHPDIAENLTKAWQEWANSHNVLPKPVKAEANKQPADMSND</sequence>
<keyword evidence="4" id="KW-0106">Calcium</keyword>
<dbReference type="Pfam" id="PF00884">
    <property type="entry name" value="Sulfatase"/>
    <property type="match status" value="1"/>
</dbReference>
<comment type="similarity">
    <text evidence="1">Belongs to the sulfatase family.</text>
</comment>
<protein>
    <submittedName>
        <fullName evidence="7">Arylsulfatase</fullName>
    </submittedName>
</protein>
<evidence type="ECO:0000256" key="3">
    <source>
        <dbReference type="ARBA" id="ARBA00022801"/>
    </source>
</evidence>
<dbReference type="InterPro" id="IPR050738">
    <property type="entry name" value="Sulfatase"/>
</dbReference>
<keyword evidence="8" id="KW-1185">Reference proteome</keyword>
<reference evidence="7 8" key="1">
    <citation type="submission" date="2020-05" db="EMBL/GenBank/DDBJ databases">
        <title>Mucilaginibacter mali sp. nov.</title>
        <authorList>
            <person name="Kim H.S."/>
            <person name="Lee K.C."/>
            <person name="Suh M.K."/>
            <person name="Kim J.-S."/>
            <person name="Han K.-I."/>
            <person name="Eom M.K."/>
            <person name="Shin Y.K."/>
            <person name="Lee J.-S."/>
        </authorList>
    </citation>
    <scope>NUCLEOTIDE SEQUENCE [LARGE SCALE GENOMIC DNA]</scope>
    <source>
        <strain evidence="7 8">G2-14</strain>
    </source>
</reference>
<proteinExistence type="inferred from homology"/>
<evidence type="ECO:0000256" key="1">
    <source>
        <dbReference type="ARBA" id="ARBA00008779"/>
    </source>
</evidence>
<evidence type="ECO:0000313" key="8">
    <source>
        <dbReference type="Proteomes" id="UP000505355"/>
    </source>
</evidence>
<dbReference type="Gene3D" id="3.30.1120.10">
    <property type="match status" value="1"/>
</dbReference>
<dbReference type="SUPFAM" id="SSF53649">
    <property type="entry name" value="Alkaline phosphatase-like"/>
    <property type="match status" value="1"/>
</dbReference>
<keyword evidence="5" id="KW-0732">Signal</keyword>
<dbReference type="PANTHER" id="PTHR42693:SF53">
    <property type="entry name" value="ENDO-4-O-SULFATASE"/>
    <property type="match status" value="1"/>
</dbReference>
<dbReference type="Gene3D" id="3.40.720.10">
    <property type="entry name" value="Alkaline Phosphatase, subunit A"/>
    <property type="match status" value="1"/>
</dbReference>
<feature type="domain" description="Sulfatase N-terminal" evidence="6">
    <location>
        <begin position="33"/>
        <end position="455"/>
    </location>
</feature>
<dbReference type="PANTHER" id="PTHR42693">
    <property type="entry name" value="ARYLSULFATASE FAMILY MEMBER"/>
    <property type="match status" value="1"/>
</dbReference>
<dbReference type="InterPro" id="IPR017850">
    <property type="entry name" value="Alkaline_phosphatase_core_sf"/>
</dbReference>
<dbReference type="GO" id="GO:0046872">
    <property type="term" value="F:metal ion binding"/>
    <property type="evidence" value="ECO:0007669"/>
    <property type="project" value="UniProtKB-KW"/>
</dbReference>
<dbReference type="FunFam" id="3.40.720.10:FF:000047">
    <property type="entry name" value="Arylsulfatase"/>
    <property type="match status" value="1"/>
</dbReference>
<evidence type="ECO:0000256" key="5">
    <source>
        <dbReference type="SAM" id="SignalP"/>
    </source>
</evidence>
<keyword evidence="2" id="KW-0479">Metal-binding</keyword>
<evidence type="ECO:0000256" key="2">
    <source>
        <dbReference type="ARBA" id="ARBA00022723"/>
    </source>
</evidence>
<accession>A0A7D4UKL3</accession>
<gene>
    <name evidence="7" type="ORF">HQ865_01905</name>
</gene>
<dbReference type="Proteomes" id="UP000505355">
    <property type="component" value="Chromosome"/>
</dbReference>
<evidence type="ECO:0000256" key="4">
    <source>
        <dbReference type="ARBA" id="ARBA00022837"/>
    </source>
</evidence>
<dbReference type="AlphaFoldDB" id="A0A7D4UKL3"/>
<evidence type="ECO:0000259" key="6">
    <source>
        <dbReference type="Pfam" id="PF00884"/>
    </source>
</evidence>
<keyword evidence="3" id="KW-0378">Hydrolase</keyword>
<dbReference type="InterPro" id="IPR024607">
    <property type="entry name" value="Sulfatase_CS"/>
</dbReference>
<dbReference type="KEGG" id="mmab:HQ865_01905"/>
<evidence type="ECO:0000313" key="7">
    <source>
        <dbReference type="EMBL" id="QKJ28561.1"/>
    </source>
</evidence>
<dbReference type="GO" id="GO:0004065">
    <property type="term" value="F:arylsulfatase activity"/>
    <property type="evidence" value="ECO:0007669"/>
    <property type="project" value="TreeGrafter"/>
</dbReference>